<evidence type="ECO:0000313" key="2">
    <source>
        <dbReference type="Proteomes" id="UP000182715"/>
    </source>
</evidence>
<accession>A0A0H5QD54</accession>
<proteinExistence type="predicted"/>
<dbReference type="PROSITE" id="PS51257">
    <property type="entry name" value="PROKAR_LIPOPROTEIN"/>
    <property type="match status" value="1"/>
</dbReference>
<sequence length="159" mass="18009">MPESIFKQISLDILKLHRDSVYSLLATSGCNCQVHEAAYVNIDGKYYIALSCEPEVGEVKTGILLIEDESRNLRLSWVGSARELDCKDNAYKRALSALSRKLGRCKDRLHTAVQPFLLELVPEKGRFSVGDEEVWISRNDLVRALYPVGYSMRQAVFQI</sequence>
<reference evidence="1 2" key="1">
    <citation type="submission" date="2014-11" db="EMBL/GenBank/DDBJ databases">
        <authorList>
            <person name="Diene M.Seydina."/>
        </authorList>
    </citation>
    <scope>NUCLEOTIDE SEQUENCE [LARGE SCALE GENOMIC DNA]</scope>
    <source>
        <strain evidence="1 2">Neisseria meningitidis CHUV</strain>
    </source>
</reference>
<dbReference type="EMBL" id="CVTF01000054">
    <property type="protein sequence ID" value="CRY99185.1"/>
    <property type="molecule type" value="Genomic_DNA"/>
</dbReference>
<dbReference type="SMR" id="A0A0H5QD54"/>
<dbReference type="Proteomes" id="UP000182715">
    <property type="component" value="Unassembled WGS sequence"/>
</dbReference>
<evidence type="ECO:0000313" key="1">
    <source>
        <dbReference type="EMBL" id="CRY99185.1"/>
    </source>
</evidence>
<protein>
    <recommendedName>
        <fullName evidence="3">Lipoprotein</fullName>
    </recommendedName>
</protein>
<name>A0A0H5QD54_NEIMI</name>
<evidence type="ECO:0008006" key="3">
    <source>
        <dbReference type="Google" id="ProtNLM"/>
    </source>
</evidence>
<dbReference type="AlphaFoldDB" id="A0A0H5QD54"/>
<organism evidence="1 2">
    <name type="scientific">Neisseria meningitidis serogroup B</name>
    <dbReference type="NCBI Taxonomy" id="491"/>
    <lineage>
        <taxon>Bacteria</taxon>
        <taxon>Pseudomonadati</taxon>
        <taxon>Pseudomonadota</taxon>
        <taxon>Betaproteobacteria</taxon>
        <taxon>Neisseriales</taxon>
        <taxon>Neisseriaceae</taxon>
        <taxon>Neisseria</taxon>
    </lineage>
</organism>
<dbReference type="OMA" id="RKMGRCK"/>